<dbReference type="Gene3D" id="1.10.3720.10">
    <property type="entry name" value="MetI-like"/>
    <property type="match status" value="1"/>
</dbReference>
<keyword evidence="5 7" id="KW-1133">Transmembrane helix</keyword>
<accession>A0ABW2A7A2</accession>
<dbReference type="EMBL" id="JBHSWE010000001">
    <property type="protein sequence ID" value="MFC6673224.1"/>
    <property type="molecule type" value="Genomic_DNA"/>
</dbReference>
<name>A0ABW2A7A2_9GAMM</name>
<comment type="caution">
    <text evidence="9">The sequence shown here is derived from an EMBL/GenBank/DDBJ whole genome shotgun (WGS) entry which is preliminary data.</text>
</comment>
<evidence type="ECO:0000259" key="8">
    <source>
        <dbReference type="PROSITE" id="PS50928"/>
    </source>
</evidence>
<organism evidence="9 10">
    <name type="scientific">Marinobacterium aestuariivivens</name>
    <dbReference type="NCBI Taxonomy" id="1698799"/>
    <lineage>
        <taxon>Bacteria</taxon>
        <taxon>Pseudomonadati</taxon>
        <taxon>Pseudomonadota</taxon>
        <taxon>Gammaproteobacteria</taxon>
        <taxon>Oceanospirillales</taxon>
        <taxon>Oceanospirillaceae</taxon>
        <taxon>Marinobacterium</taxon>
    </lineage>
</organism>
<feature type="domain" description="ABC transmembrane type-1" evidence="8">
    <location>
        <begin position="74"/>
        <end position="295"/>
    </location>
</feature>
<evidence type="ECO:0000313" key="9">
    <source>
        <dbReference type="EMBL" id="MFC6673224.1"/>
    </source>
</evidence>
<keyword evidence="10" id="KW-1185">Reference proteome</keyword>
<feature type="transmembrane region" description="Helical" evidence="7">
    <location>
        <begin position="80"/>
        <end position="100"/>
    </location>
</feature>
<dbReference type="PROSITE" id="PS50928">
    <property type="entry name" value="ABC_TM1"/>
    <property type="match status" value="1"/>
</dbReference>
<feature type="transmembrane region" description="Helical" evidence="7">
    <location>
        <begin position="112"/>
        <end position="132"/>
    </location>
</feature>
<gene>
    <name evidence="9" type="ORF">ACFQDL_26400</name>
</gene>
<evidence type="ECO:0000256" key="1">
    <source>
        <dbReference type="ARBA" id="ARBA00004651"/>
    </source>
</evidence>
<dbReference type="InterPro" id="IPR035906">
    <property type="entry name" value="MetI-like_sf"/>
</dbReference>
<dbReference type="CDD" id="cd06261">
    <property type="entry name" value="TM_PBP2"/>
    <property type="match status" value="1"/>
</dbReference>
<evidence type="ECO:0000256" key="3">
    <source>
        <dbReference type="ARBA" id="ARBA00022475"/>
    </source>
</evidence>
<dbReference type="RefSeq" id="WP_379911602.1">
    <property type="nucleotide sequence ID" value="NZ_JBHSWE010000001.1"/>
</dbReference>
<comment type="similarity">
    <text evidence="7">Belongs to the binding-protein-dependent transport system permease family.</text>
</comment>
<feature type="transmembrane region" description="Helical" evidence="7">
    <location>
        <begin position="216"/>
        <end position="236"/>
    </location>
</feature>
<dbReference type="InterPro" id="IPR051393">
    <property type="entry name" value="ABC_transporter_permease"/>
</dbReference>
<feature type="transmembrane region" description="Helical" evidence="7">
    <location>
        <begin position="12"/>
        <end position="33"/>
    </location>
</feature>
<evidence type="ECO:0000256" key="4">
    <source>
        <dbReference type="ARBA" id="ARBA00022692"/>
    </source>
</evidence>
<reference evidence="10" key="1">
    <citation type="journal article" date="2019" name="Int. J. Syst. Evol. Microbiol.">
        <title>The Global Catalogue of Microorganisms (GCM) 10K type strain sequencing project: providing services to taxonomists for standard genome sequencing and annotation.</title>
        <authorList>
            <consortium name="The Broad Institute Genomics Platform"/>
            <consortium name="The Broad Institute Genome Sequencing Center for Infectious Disease"/>
            <person name="Wu L."/>
            <person name="Ma J."/>
        </authorList>
    </citation>
    <scope>NUCLEOTIDE SEQUENCE [LARGE SCALE GENOMIC DNA]</scope>
    <source>
        <strain evidence="10">NBRC 111756</strain>
    </source>
</reference>
<sequence length="308" mass="35003">MSDYQPRQFPWHILVFLGPGLLIYLTFSVYPLLDTLWLGFFQETEGGQRVFAGLDNYRTLLLDAVWSEPFWNALWNNTKFFLIHMLVQNPIGLFLAALLSSPKLRLRNTYRTLIFMPTMLSVVIIGFVWQLLLSPIWGISEEFMYSIGLGQYFDAWLGKESSALITLALISVWQFVGIPMMLIYAAMLSIPDDLIDASVVDGSNAWQTFWNIKLPLILPTIAMVSILTFVANFNAFELIYAVKGALAGPNFSTDIMGTLFYRTFFGFQLQSGSTTMGAAVATLMFLVILVGVMLYLFVIQRRLKRFQL</sequence>
<dbReference type="InterPro" id="IPR000515">
    <property type="entry name" value="MetI-like"/>
</dbReference>
<proteinExistence type="inferred from homology"/>
<keyword evidence="4 7" id="KW-0812">Transmembrane</keyword>
<dbReference type="PANTHER" id="PTHR30193">
    <property type="entry name" value="ABC TRANSPORTER PERMEASE PROTEIN"/>
    <property type="match status" value="1"/>
</dbReference>
<dbReference type="SUPFAM" id="SSF161098">
    <property type="entry name" value="MetI-like"/>
    <property type="match status" value="1"/>
</dbReference>
<dbReference type="Pfam" id="PF00528">
    <property type="entry name" value="BPD_transp_1"/>
    <property type="match status" value="1"/>
</dbReference>
<feature type="transmembrane region" description="Helical" evidence="7">
    <location>
        <begin position="163"/>
        <end position="185"/>
    </location>
</feature>
<evidence type="ECO:0000256" key="2">
    <source>
        <dbReference type="ARBA" id="ARBA00022448"/>
    </source>
</evidence>
<dbReference type="Proteomes" id="UP001596422">
    <property type="component" value="Unassembled WGS sequence"/>
</dbReference>
<keyword evidence="2 7" id="KW-0813">Transport</keyword>
<comment type="subcellular location">
    <subcellularLocation>
        <location evidence="1 7">Cell membrane</location>
        <topology evidence="1 7">Multi-pass membrane protein</topology>
    </subcellularLocation>
</comment>
<feature type="transmembrane region" description="Helical" evidence="7">
    <location>
        <begin position="276"/>
        <end position="298"/>
    </location>
</feature>
<protein>
    <submittedName>
        <fullName evidence="9">Carbohydrate ABC transporter permease</fullName>
    </submittedName>
</protein>
<evidence type="ECO:0000256" key="6">
    <source>
        <dbReference type="ARBA" id="ARBA00023136"/>
    </source>
</evidence>
<dbReference type="PANTHER" id="PTHR30193:SF37">
    <property type="entry name" value="INNER MEMBRANE ABC TRANSPORTER PERMEASE PROTEIN YCJO"/>
    <property type="match status" value="1"/>
</dbReference>
<evidence type="ECO:0000256" key="7">
    <source>
        <dbReference type="RuleBase" id="RU363032"/>
    </source>
</evidence>
<keyword evidence="6 7" id="KW-0472">Membrane</keyword>
<evidence type="ECO:0000313" key="10">
    <source>
        <dbReference type="Proteomes" id="UP001596422"/>
    </source>
</evidence>
<keyword evidence="3" id="KW-1003">Cell membrane</keyword>
<evidence type="ECO:0000256" key="5">
    <source>
        <dbReference type="ARBA" id="ARBA00022989"/>
    </source>
</evidence>